<feature type="region of interest" description="Disordered" evidence="2">
    <location>
        <begin position="314"/>
        <end position="385"/>
    </location>
</feature>
<comment type="similarity">
    <text evidence="1">Belongs to the QWRF family.</text>
</comment>
<dbReference type="Pfam" id="PF04484">
    <property type="entry name" value="QWRF"/>
    <property type="match status" value="1"/>
</dbReference>
<feature type="compositionally biased region" description="Polar residues" evidence="2">
    <location>
        <begin position="63"/>
        <end position="78"/>
    </location>
</feature>
<evidence type="ECO:0000313" key="4">
    <source>
        <dbReference type="RefSeq" id="XP_010417145.1"/>
    </source>
</evidence>
<feature type="compositionally biased region" description="Polar residues" evidence="2">
    <location>
        <begin position="357"/>
        <end position="367"/>
    </location>
</feature>
<organism evidence="3 4">
    <name type="scientific">Camelina sativa</name>
    <name type="common">False flax</name>
    <name type="synonym">Myagrum sativum</name>
    <dbReference type="NCBI Taxonomy" id="90675"/>
    <lineage>
        <taxon>Eukaryota</taxon>
        <taxon>Viridiplantae</taxon>
        <taxon>Streptophyta</taxon>
        <taxon>Embryophyta</taxon>
        <taxon>Tracheophyta</taxon>
        <taxon>Spermatophyta</taxon>
        <taxon>Magnoliopsida</taxon>
        <taxon>eudicotyledons</taxon>
        <taxon>Gunneridae</taxon>
        <taxon>Pentapetalae</taxon>
        <taxon>rosids</taxon>
        <taxon>malvids</taxon>
        <taxon>Brassicales</taxon>
        <taxon>Brassicaceae</taxon>
        <taxon>Camelineae</taxon>
        <taxon>Camelina</taxon>
    </lineage>
</organism>
<gene>
    <name evidence="4" type="primary">LOC104702924</name>
</gene>
<feature type="compositionally biased region" description="Basic and acidic residues" evidence="2">
    <location>
        <begin position="209"/>
        <end position="220"/>
    </location>
</feature>
<evidence type="ECO:0000256" key="1">
    <source>
        <dbReference type="ARBA" id="ARBA00010016"/>
    </source>
</evidence>
<keyword evidence="3" id="KW-1185">Reference proteome</keyword>
<name>A0ABM0SWI3_CAMSA</name>
<dbReference type="RefSeq" id="XP_010417145.1">
    <property type="nucleotide sequence ID" value="XM_010418843.1"/>
</dbReference>
<feature type="compositionally biased region" description="Low complexity" evidence="2">
    <location>
        <begin position="131"/>
        <end position="145"/>
    </location>
</feature>
<dbReference type="PANTHER" id="PTHR31807">
    <property type="entry name" value="AUGMIN FAMILY MEMBER"/>
    <property type="match status" value="1"/>
</dbReference>
<feature type="region of interest" description="Disordered" evidence="2">
    <location>
        <begin position="602"/>
        <end position="626"/>
    </location>
</feature>
<reference evidence="3" key="1">
    <citation type="journal article" date="2014" name="Nat. Commun.">
        <title>The emerging biofuel crop Camelina sativa retains a highly undifferentiated hexaploid genome structure.</title>
        <authorList>
            <person name="Kagale S."/>
            <person name="Koh C."/>
            <person name="Nixon J."/>
            <person name="Bollina V."/>
            <person name="Clarke W.E."/>
            <person name="Tuteja R."/>
            <person name="Spillane C."/>
            <person name="Robinson S.J."/>
            <person name="Links M.G."/>
            <person name="Clarke C."/>
            <person name="Higgins E.E."/>
            <person name="Huebert T."/>
            <person name="Sharpe A.G."/>
            <person name="Parkin I.A."/>
        </authorList>
    </citation>
    <scope>NUCLEOTIDE SEQUENCE [LARGE SCALE GENOMIC DNA]</scope>
    <source>
        <strain evidence="3">cv. DH55</strain>
    </source>
</reference>
<dbReference type="Proteomes" id="UP000694864">
    <property type="component" value="Chromosome 7"/>
</dbReference>
<sequence>MEVVYGFKKTAMAKQQQSDTTRPPLVPAEKNNAVSVTRRARTMEVSSRYRSPTPTKTRRCPSPNVTRTVPSSTSQSLSKRAVSAERKRSPSTPRTTPSTPVSDVSIDLPVSSKRLPTGRLPESLWPSTMRSLSVSFQSDSVSVPVSKKEKPLVTSSNDRTLRPSSSNIAHKQQSETTSLSRKHTPERKRSPLKGKTMSAGQSENSKPVDGSHSKIIEQHRWPSRISGKITSSNPMNRSLDLDDKSIRRMSLPLSNKISKPLLKSSSDTTRLLSCYENGGQEILSPTTSEDSSSCESLKLLSASSLDRTTLARLHPLSAPGSRTASPSRSSFSSSSSNSRGLSPSRGVSPLRGLSPSRVESFSCVRSSTPPPRGVSPSRIRQTAQSSSNTTSVLSFIADVKKGKKATYIDDVHQLRLLYNRYSQWRFANARAEGVSYIQSLIAEETLYNVWHATSDLRDHVTNQRICLQQLKLEMKLESILNDQMVCLEDWATLEREHISSLAGAIGDLEANTLRLPLTGGTKAVADLGSLKLAMSSALDVMQSMGSSIWSLHSQTEEMNKVISDLAVTVAKENFLLDKCEDLLASTADMEIEESSLKTHLIQKKQEEEVRDDAESPSLPLSKFPWP</sequence>
<dbReference type="GeneID" id="104702924"/>
<protein>
    <submittedName>
        <fullName evidence="4">QWRF motif-containing protein 4-like</fullName>
    </submittedName>
</protein>
<accession>A0ABM0SWI3</accession>
<feature type="compositionally biased region" description="Low complexity" evidence="2">
    <location>
        <begin position="90"/>
        <end position="102"/>
    </location>
</feature>
<feature type="region of interest" description="Disordered" evidence="2">
    <location>
        <begin position="1"/>
        <end position="243"/>
    </location>
</feature>
<evidence type="ECO:0000256" key="2">
    <source>
        <dbReference type="SAM" id="MobiDB-lite"/>
    </source>
</evidence>
<feature type="compositionally biased region" description="Polar residues" evidence="2">
    <location>
        <begin position="44"/>
        <end position="55"/>
    </location>
</feature>
<dbReference type="PANTHER" id="PTHR31807:SF30">
    <property type="entry name" value="QWRF MOTIF-CONTAINING PROTEIN 4"/>
    <property type="match status" value="1"/>
</dbReference>
<dbReference type="InterPro" id="IPR007573">
    <property type="entry name" value="QWRF"/>
</dbReference>
<feature type="compositionally biased region" description="Basic residues" evidence="2">
    <location>
        <begin position="180"/>
        <end position="192"/>
    </location>
</feature>
<reference evidence="4" key="2">
    <citation type="submission" date="2025-08" db="UniProtKB">
        <authorList>
            <consortium name="RefSeq"/>
        </authorList>
    </citation>
    <scope>IDENTIFICATION</scope>
    <source>
        <tissue evidence="4">Leaf</tissue>
    </source>
</reference>
<feature type="compositionally biased region" description="Polar residues" evidence="2">
    <location>
        <begin position="153"/>
        <end position="179"/>
    </location>
</feature>
<proteinExistence type="inferred from homology"/>
<feature type="compositionally biased region" description="Low complexity" evidence="2">
    <location>
        <begin position="317"/>
        <end position="346"/>
    </location>
</feature>
<evidence type="ECO:0000313" key="3">
    <source>
        <dbReference type="Proteomes" id="UP000694864"/>
    </source>
</evidence>